<dbReference type="AlphaFoldDB" id="A0A9Q0V0F9"/>
<name>A0A9Q0V0F9_9ROSI</name>
<gene>
    <name evidence="1" type="ORF">OIU74_004392</name>
</gene>
<evidence type="ECO:0000313" key="1">
    <source>
        <dbReference type="EMBL" id="KAJ6739622.1"/>
    </source>
</evidence>
<dbReference type="EMBL" id="JAPFFM010000010">
    <property type="protein sequence ID" value="KAJ6739622.1"/>
    <property type="molecule type" value="Genomic_DNA"/>
</dbReference>
<comment type="caution">
    <text evidence="1">The sequence shown here is derived from an EMBL/GenBank/DDBJ whole genome shotgun (WGS) entry which is preliminary data.</text>
</comment>
<reference evidence="1" key="1">
    <citation type="submission" date="2022-11" db="EMBL/GenBank/DDBJ databases">
        <authorList>
            <person name="Hyden B.L."/>
            <person name="Feng K."/>
            <person name="Yates T."/>
            <person name="Jawdy S."/>
            <person name="Smart L.B."/>
            <person name="Muchero W."/>
        </authorList>
    </citation>
    <scope>NUCLEOTIDE SEQUENCE</scope>
    <source>
        <tissue evidence="1">Shoot tip</tissue>
    </source>
</reference>
<proteinExistence type="predicted"/>
<protein>
    <submittedName>
        <fullName evidence="1">Uncharacterized protein</fullName>
    </submittedName>
</protein>
<accession>A0A9Q0V0F9</accession>
<reference evidence="1" key="2">
    <citation type="journal article" date="2023" name="Int. J. Mol. Sci.">
        <title>De Novo Assembly and Annotation of 11 Diverse Shrub Willow (Salix) Genomes Reveals Novel Gene Organization in Sex-Linked Regions.</title>
        <authorList>
            <person name="Hyden B."/>
            <person name="Feng K."/>
            <person name="Yates T.B."/>
            <person name="Jawdy S."/>
            <person name="Cereghino C."/>
            <person name="Smart L.B."/>
            <person name="Muchero W."/>
        </authorList>
    </citation>
    <scope>NUCLEOTIDE SEQUENCE</scope>
    <source>
        <tissue evidence="1">Shoot tip</tissue>
    </source>
</reference>
<dbReference type="Proteomes" id="UP001151752">
    <property type="component" value="Chromosome 4"/>
</dbReference>
<keyword evidence="2" id="KW-1185">Reference proteome</keyword>
<sequence>MTGPSRVANKTRPQIPEKLKKFSRNNLHCASQKHFVVLEEYKEITNPNLVKSKAEISESGIDKACIAPNFIQVGNLSKIMT</sequence>
<organism evidence="1 2">
    <name type="scientific">Salix koriyanagi</name>
    <dbReference type="NCBI Taxonomy" id="2511006"/>
    <lineage>
        <taxon>Eukaryota</taxon>
        <taxon>Viridiplantae</taxon>
        <taxon>Streptophyta</taxon>
        <taxon>Embryophyta</taxon>
        <taxon>Tracheophyta</taxon>
        <taxon>Spermatophyta</taxon>
        <taxon>Magnoliopsida</taxon>
        <taxon>eudicotyledons</taxon>
        <taxon>Gunneridae</taxon>
        <taxon>Pentapetalae</taxon>
        <taxon>rosids</taxon>
        <taxon>fabids</taxon>
        <taxon>Malpighiales</taxon>
        <taxon>Salicaceae</taxon>
        <taxon>Saliceae</taxon>
        <taxon>Salix</taxon>
    </lineage>
</organism>
<evidence type="ECO:0000313" key="2">
    <source>
        <dbReference type="Proteomes" id="UP001151752"/>
    </source>
</evidence>